<dbReference type="PANTHER" id="PTHR28652">
    <property type="entry name" value="TRANSMEMBRANE PROTEIN 59-LIKE PROTEIN"/>
    <property type="match status" value="1"/>
</dbReference>
<evidence type="ECO:0000313" key="11">
    <source>
        <dbReference type="Ensembl" id="ENSABRP00000005758.1"/>
    </source>
</evidence>
<dbReference type="Proteomes" id="UP000694426">
    <property type="component" value="Unplaced"/>
</dbReference>
<evidence type="ECO:0000256" key="6">
    <source>
        <dbReference type="ARBA" id="ARBA00023034"/>
    </source>
</evidence>
<feature type="compositionally biased region" description="Basic and acidic residues" evidence="9">
    <location>
        <begin position="234"/>
        <end position="259"/>
    </location>
</feature>
<dbReference type="PANTHER" id="PTHR28652:SF1">
    <property type="entry name" value="TRANSMEMBRANE PROTEIN 59-LIKE"/>
    <property type="match status" value="1"/>
</dbReference>
<feature type="region of interest" description="Disordered" evidence="9">
    <location>
        <begin position="228"/>
        <end position="259"/>
    </location>
</feature>
<keyword evidence="12" id="KW-1185">Reference proteome</keyword>
<evidence type="ECO:0000256" key="4">
    <source>
        <dbReference type="ARBA" id="ARBA00022729"/>
    </source>
</evidence>
<evidence type="ECO:0000256" key="1">
    <source>
        <dbReference type="ARBA" id="ARBA00004614"/>
    </source>
</evidence>
<dbReference type="GeneTree" id="ENSGT00390000008279"/>
<evidence type="ECO:0000256" key="10">
    <source>
        <dbReference type="SAM" id="Phobius"/>
    </source>
</evidence>
<proteinExistence type="inferred from homology"/>
<dbReference type="Ensembl" id="ENSABRT00000008325.1">
    <property type="protein sequence ID" value="ENSABRP00000005758.1"/>
    <property type="gene ID" value="ENSABRG00000005381.1"/>
</dbReference>
<feature type="region of interest" description="Disordered" evidence="9">
    <location>
        <begin position="1"/>
        <end position="39"/>
    </location>
</feature>
<keyword evidence="5 10" id="KW-1133">Transmembrane helix</keyword>
<keyword evidence="6" id="KW-0333">Golgi apparatus</keyword>
<dbReference type="AlphaFoldDB" id="A0A8B9BKK2"/>
<reference evidence="11" key="1">
    <citation type="submission" date="2025-08" db="UniProtKB">
        <authorList>
            <consortium name="Ensembl"/>
        </authorList>
    </citation>
    <scope>IDENTIFICATION</scope>
</reference>
<accession>A0A8B9BKK2</accession>
<dbReference type="Pfam" id="PF12280">
    <property type="entry name" value="BSMAP"/>
    <property type="match status" value="1"/>
</dbReference>
<evidence type="ECO:0000256" key="2">
    <source>
        <dbReference type="ARBA" id="ARBA00009643"/>
    </source>
</evidence>
<gene>
    <name evidence="11" type="primary">TMEM59L</name>
</gene>
<keyword evidence="7 10" id="KW-0472">Membrane</keyword>
<protein>
    <submittedName>
        <fullName evidence="11">Transmembrane protein 59 like</fullName>
    </submittedName>
</protein>
<evidence type="ECO:0000256" key="5">
    <source>
        <dbReference type="ARBA" id="ARBA00022989"/>
    </source>
</evidence>
<comment type="subcellular location">
    <subcellularLocation>
        <location evidence="1">Golgi apparatus membrane</location>
        <topology evidence="1">Single-pass type I membrane protein</topology>
    </subcellularLocation>
</comment>
<keyword evidence="4" id="KW-0732">Signal</keyword>
<evidence type="ECO:0000313" key="12">
    <source>
        <dbReference type="Proteomes" id="UP000694426"/>
    </source>
</evidence>
<keyword evidence="8" id="KW-0325">Glycoprotein</keyword>
<evidence type="ECO:0000256" key="9">
    <source>
        <dbReference type="SAM" id="MobiDB-lite"/>
    </source>
</evidence>
<feature type="transmembrane region" description="Helical" evidence="10">
    <location>
        <begin position="275"/>
        <end position="297"/>
    </location>
</feature>
<organism evidence="11 12">
    <name type="scientific">Anser brachyrhynchus</name>
    <name type="common">Pink-footed goose</name>
    <dbReference type="NCBI Taxonomy" id="132585"/>
    <lineage>
        <taxon>Eukaryota</taxon>
        <taxon>Metazoa</taxon>
        <taxon>Chordata</taxon>
        <taxon>Craniata</taxon>
        <taxon>Vertebrata</taxon>
        <taxon>Euteleostomi</taxon>
        <taxon>Archelosauria</taxon>
        <taxon>Archosauria</taxon>
        <taxon>Dinosauria</taxon>
        <taxon>Saurischia</taxon>
        <taxon>Theropoda</taxon>
        <taxon>Coelurosauria</taxon>
        <taxon>Aves</taxon>
        <taxon>Neognathae</taxon>
        <taxon>Galloanserae</taxon>
        <taxon>Anseriformes</taxon>
        <taxon>Anatidae</taxon>
        <taxon>Anserinae</taxon>
        <taxon>Anser</taxon>
    </lineage>
</organism>
<name>A0A8B9BKK2_9AVES</name>
<sequence>MPDRDRGPALSSLGTRPPADLPWDARPAATAALPPPVPPAPRVVRAPTAVLAPSAWPPSPAGPCGAGGGGPCRGSGAAPGLSSDAVLNACYRGCRLFSICHFVDASAALNTTRAECEAACAEAYSNAQERFGCRTGCRKQLPEVESRMDKVKAPPFSVLDLVSTFCNDIVSSAQSFISSTWTFYLQADDGKVVVFQVGGEPGSLGGEGRIQHPCTQTCSGCPGSASPFSLPGPRQKEEKHPPGKEPRGKAKPADAPQPEHDFLGCMAKRSGLPRWILAACLFLSIMVMLWLSCASLVTAPEQHVKTQDLDGPGAFPLPPVIAVTLCPAHGEDAGPLPLKVDLDKTVL</sequence>
<comment type="similarity">
    <text evidence="2">Belongs to the TMEM59 family.</text>
</comment>
<dbReference type="GO" id="GO:0001658">
    <property type="term" value="P:branching involved in ureteric bud morphogenesis"/>
    <property type="evidence" value="ECO:0007669"/>
    <property type="project" value="Ensembl"/>
</dbReference>
<keyword evidence="3 10" id="KW-0812">Transmembrane</keyword>
<evidence type="ECO:0000256" key="7">
    <source>
        <dbReference type="ARBA" id="ARBA00023136"/>
    </source>
</evidence>
<dbReference type="InterPro" id="IPR022065">
    <property type="entry name" value="Uncharacterised_TMEM59"/>
</dbReference>
<evidence type="ECO:0000256" key="8">
    <source>
        <dbReference type="ARBA" id="ARBA00023180"/>
    </source>
</evidence>
<dbReference type="GO" id="GO:0000139">
    <property type="term" value="C:Golgi membrane"/>
    <property type="evidence" value="ECO:0007669"/>
    <property type="project" value="UniProtKB-SubCell"/>
</dbReference>
<reference evidence="11" key="2">
    <citation type="submission" date="2025-09" db="UniProtKB">
        <authorList>
            <consortium name="Ensembl"/>
        </authorList>
    </citation>
    <scope>IDENTIFICATION</scope>
</reference>
<evidence type="ECO:0000256" key="3">
    <source>
        <dbReference type="ARBA" id="ARBA00022692"/>
    </source>
</evidence>